<dbReference type="AlphaFoldDB" id="A0A285PWJ0"/>
<comment type="cofactor">
    <cofactor evidence="1">
        <name>pantetheine 4'-phosphate</name>
        <dbReference type="ChEBI" id="CHEBI:47942"/>
    </cofactor>
</comment>
<dbReference type="Gene3D" id="3.40.50.12780">
    <property type="entry name" value="N-terminal domain of ligase-like"/>
    <property type="match status" value="1"/>
</dbReference>
<evidence type="ECO:0000256" key="2">
    <source>
        <dbReference type="ARBA" id="ARBA00004924"/>
    </source>
</evidence>
<dbReference type="CDD" id="cd19535">
    <property type="entry name" value="Cyc_NRPS"/>
    <property type="match status" value="1"/>
</dbReference>
<dbReference type="Gene3D" id="1.10.10.1830">
    <property type="entry name" value="Non-ribosomal peptide synthase, adenylation domain"/>
    <property type="match status" value="1"/>
</dbReference>
<name>A0A285PWJ0_9FIRM</name>
<dbReference type="GO" id="GO:0008610">
    <property type="term" value="P:lipid biosynthetic process"/>
    <property type="evidence" value="ECO:0007669"/>
    <property type="project" value="UniProtKB-ARBA"/>
</dbReference>
<evidence type="ECO:0000313" key="5">
    <source>
        <dbReference type="EMBL" id="SOB72160.1"/>
    </source>
</evidence>
<dbReference type="InterPro" id="IPR044894">
    <property type="entry name" value="TubC_N_sf"/>
</dbReference>
<evidence type="ECO:0000259" key="4">
    <source>
        <dbReference type="PROSITE" id="PS50075"/>
    </source>
</evidence>
<dbReference type="PANTHER" id="PTHR45527">
    <property type="entry name" value="NONRIBOSOMAL PEPTIDE SYNTHETASE"/>
    <property type="match status" value="1"/>
</dbReference>
<dbReference type="GO" id="GO:0044550">
    <property type="term" value="P:secondary metabolite biosynthetic process"/>
    <property type="evidence" value="ECO:0007669"/>
    <property type="project" value="TreeGrafter"/>
</dbReference>
<comment type="pathway">
    <text evidence="2">Siderophore biosynthesis.</text>
</comment>
<dbReference type="InterPro" id="IPR023213">
    <property type="entry name" value="CAT-like_dom_sf"/>
</dbReference>
<dbReference type="GO" id="GO:0043041">
    <property type="term" value="P:amino acid activation for nonribosomal peptide biosynthetic process"/>
    <property type="evidence" value="ECO:0007669"/>
    <property type="project" value="TreeGrafter"/>
</dbReference>
<gene>
    <name evidence="5" type="ORF">EHLA_1441</name>
</gene>
<evidence type="ECO:0000313" key="6">
    <source>
        <dbReference type="Proteomes" id="UP000217549"/>
    </source>
</evidence>
<protein>
    <submittedName>
        <fullName evidence="5">AMP-dependent synthetase/ligase</fullName>
    </submittedName>
</protein>
<dbReference type="InterPro" id="IPR000873">
    <property type="entry name" value="AMP-dep_synth/lig_dom"/>
</dbReference>
<dbReference type="InterPro" id="IPR010071">
    <property type="entry name" value="AA_adenyl_dom"/>
</dbReference>
<evidence type="ECO:0000256" key="3">
    <source>
        <dbReference type="ARBA" id="ARBA00022598"/>
    </source>
</evidence>
<dbReference type="InterPro" id="IPR045851">
    <property type="entry name" value="AMP-bd_C_sf"/>
</dbReference>
<dbReference type="RefSeq" id="WP_015528440.1">
    <property type="nucleotide sequence ID" value="NZ_LT907978.1"/>
</dbReference>
<keyword evidence="3 5" id="KW-0436">Ligase</keyword>
<dbReference type="InterPro" id="IPR042099">
    <property type="entry name" value="ANL_N_sf"/>
</dbReference>
<dbReference type="InterPro" id="IPR041464">
    <property type="entry name" value="TubC_N"/>
</dbReference>
<dbReference type="PROSITE" id="PS50075">
    <property type="entry name" value="CARRIER"/>
    <property type="match status" value="1"/>
</dbReference>
<keyword evidence="6" id="KW-1185">Reference proteome</keyword>
<dbReference type="Proteomes" id="UP000217549">
    <property type="component" value="Chromosome I"/>
</dbReference>
<dbReference type="Gene3D" id="3.30.300.30">
    <property type="match status" value="1"/>
</dbReference>
<dbReference type="InterPro" id="IPR009081">
    <property type="entry name" value="PP-bd_ACP"/>
</dbReference>
<evidence type="ECO:0000256" key="1">
    <source>
        <dbReference type="ARBA" id="ARBA00001957"/>
    </source>
</evidence>
<dbReference type="Pfam" id="PF13193">
    <property type="entry name" value="AMP-binding_C"/>
    <property type="match status" value="1"/>
</dbReference>
<dbReference type="SUPFAM" id="SSF56801">
    <property type="entry name" value="Acetyl-CoA synthetase-like"/>
    <property type="match status" value="1"/>
</dbReference>
<dbReference type="InterPro" id="IPR025110">
    <property type="entry name" value="AMP-bd_C"/>
</dbReference>
<dbReference type="Gene3D" id="3.30.559.30">
    <property type="entry name" value="Nonribosomal peptide synthetase, condensation domain"/>
    <property type="match status" value="1"/>
</dbReference>
<dbReference type="EMBL" id="LT907978">
    <property type="protein sequence ID" value="SOB72160.1"/>
    <property type="molecule type" value="Genomic_DNA"/>
</dbReference>
<accession>A0A285PWJ0</accession>
<dbReference type="PROSITE" id="PS00455">
    <property type="entry name" value="AMP_BINDING"/>
    <property type="match status" value="1"/>
</dbReference>
<sequence>MQDTKKVAGELLVELEKKGVTFETVDGKLKYKDSKGNFTENSKEKVKKYKEEIIEILKKKQTIDEFITDNDYETNVYPLTDVQAAYLVGKTEAVKWGGIGCKGYIEVDFGSYSAEELSRAWKVLVNRHEMLRAKVTEVGFEILERDEIDYEIKIVNLQKMAEREKVDTLSKIREDFSEYVFHTEEPPLFKVLITKRIEGNFFHLLVDLIVSDFASVQLLISEMGELLKGASLEKIRYKFSDYAMFNQQRKGSLKWHQDRMYWLERLKKLPEAPILPQDGRAADKCENTYEFYRFQKHINQSDWKRIKEIAGEYGVTVSSVLIGIYAEVISRWSSNKHFTLNLPIQNRPTIGNNTNSIVGDFTAVNLLEVNVTQNMSFIERVKEITKRLMEDLEHNSFSGVEVLRELSKVSEEKELLMPIVFTGVLKTDGTVGTIEYGFSHTPQVWIDCQIVDEIDSEDQEKGLMISWDTRKGAIKESIVTEMFESFTETIRILGIKHSEEWKNPLEIIVPSASKKKVICERNKGITNQSRIQQRFVKYAKKNSNKTAVIDAVETVTYGELLERAEYIAGYLRKEFVENRTGLVAIRMKKSVNQIAAVMGVLIAGFSYLPIDIKQPLARQEKILSKANVIVELDEKKVNMILQNLEYRLEKHPEFQNPIAYVIFTSGSTGEPKGVVMSHTAAQNTLISIENMYNISEEDTILGIAELSFDLSVFDIFSVLGVGGTLVLPNPEKGPDASHWGRLLNEYKVTLWNSVPAQAEMLDAFASKSESYPTVRLVLLSGDWINTSLPGRLRKIMTNAQMISLGGATEGGIWSIYHEIDEIEERPTILYGKALLGQWMGVVDEELRICPEYVSGQIAIGGYSLAEGYLGDTTLTKEKFVYVEEEKNRIYLTGDNGRYVENGDIEFLGRLDNQVKINGHRIEIAEIENAIRGMQNIEDCCVVYNQSIGKGVLIAFIKNKISSISYTKEEYRKQLAFFLPPAMIPSEFVNVERFPLSTNGKIDRKGLAESIQKNIKVKHNAKATLISRKKEYVELAKSIKKIVCSISGNDYIDYEDNLLENGLDSLLLSQISGRIVSDIQEAQGMRFDEILRASLTMPTIMGIAQYISDCKNPSKNQMHSNAGNQTRNSYTVVYIFGDNENEIRDVLIEKLSASNISCKRVGGQEIIERCHEDISVKKKYIIAFSEMASLCITKASELLGENIIINRIFLINPSKAKESDLYLGDISIIDGNSVAIKSWEKAVLGNVREFESNSNDIFDIIMRELENDK</sequence>
<dbReference type="Pfam" id="PF00668">
    <property type="entry name" value="Condensation"/>
    <property type="match status" value="1"/>
</dbReference>
<dbReference type="GO" id="GO:0016874">
    <property type="term" value="F:ligase activity"/>
    <property type="evidence" value="ECO:0007669"/>
    <property type="project" value="UniProtKB-KW"/>
</dbReference>
<dbReference type="GO" id="GO:0031177">
    <property type="term" value="F:phosphopantetheine binding"/>
    <property type="evidence" value="ECO:0007669"/>
    <property type="project" value="TreeGrafter"/>
</dbReference>
<reference evidence="6" key="1">
    <citation type="submission" date="2017-09" db="EMBL/GenBank/DDBJ databases">
        <authorList>
            <person name="Shetty A S."/>
        </authorList>
    </citation>
    <scope>NUCLEOTIDE SEQUENCE [LARGE SCALE GENOMIC DNA]</scope>
</reference>
<dbReference type="InterPro" id="IPR057737">
    <property type="entry name" value="Condensation_MtbB-like"/>
</dbReference>
<dbReference type="PANTHER" id="PTHR45527:SF10">
    <property type="entry name" value="PYOCHELIN SYNTHASE PCHF"/>
    <property type="match status" value="1"/>
</dbReference>
<dbReference type="InterPro" id="IPR001242">
    <property type="entry name" value="Condensation_dom"/>
</dbReference>
<dbReference type="GO" id="GO:0005737">
    <property type="term" value="C:cytoplasm"/>
    <property type="evidence" value="ECO:0007669"/>
    <property type="project" value="TreeGrafter"/>
</dbReference>
<dbReference type="NCBIfam" id="TIGR01733">
    <property type="entry name" value="AA-adenyl-dom"/>
    <property type="match status" value="1"/>
</dbReference>
<dbReference type="SUPFAM" id="SSF52777">
    <property type="entry name" value="CoA-dependent acyltransferases"/>
    <property type="match status" value="2"/>
</dbReference>
<feature type="domain" description="Carrier" evidence="4">
    <location>
        <begin position="1029"/>
        <end position="1110"/>
    </location>
</feature>
<organism evidence="5 6">
    <name type="scientific">Anaerobutyricum hallii</name>
    <dbReference type="NCBI Taxonomy" id="39488"/>
    <lineage>
        <taxon>Bacteria</taxon>
        <taxon>Bacillati</taxon>
        <taxon>Bacillota</taxon>
        <taxon>Clostridia</taxon>
        <taxon>Lachnospirales</taxon>
        <taxon>Lachnospiraceae</taxon>
        <taxon>Anaerobutyricum</taxon>
    </lineage>
</organism>
<dbReference type="Pfam" id="PF18563">
    <property type="entry name" value="TubC_N"/>
    <property type="match status" value="1"/>
</dbReference>
<dbReference type="Gene3D" id="3.30.559.10">
    <property type="entry name" value="Chloramphenicol acetyltransferase-like domain"/>
    <property type="match status" value="1"/>
</dbReference>
<dbReference type="KEGG" id="ehl:EHLA_1441"/>
<proteinExistence type="predicted"/>
<dbReference type="InterPro" id="IPR020845">
    <property type="entry name" value="AMP-binding_CS"/>
</dbReference>
<dbReference type="Pfam" id="PF00501">
    <property type="entry name" value="AMP-binding"/>
    <property type="match status" value="1"/>
</dbReference>